<reference evidence="1 2" key="1">
    <citation type="submission" date="2022-10" db="EMBL/GenBank/DDBJ databases">
        <title>Alteromonas sp. chi3 Genome sequencing.</title>
        <authorList>
            <person name="Park S."/>
        </authorList>
    </citation>
    <scope>NUCLEOTIDE SEQUENCE [LARGE SCALE GENOMIC DNA]</scope>
    <source>
        <strain evidence="2">chi3</strain>
    </source>
</reference>
<dbReference type="Proteomes" id="UP001218788">
    <property type="component" value="Unassembled WGS sequence"/>
</dbReference>
<evidence type="ECO:0008006" key="3">
    <source>
        <dbReference type="Google" id="ProtNLM"/>
    </source>
</evidence>
<proteinExistence type="predicted"/>
<organism evidence="1 2">
    <name type="scientific">Alteromonas gilva</name>
    <dbReference type="NCBI Taxonomy" id="2987522"/>
    <lineage>
        <taxon>Bacteria</taxon>
        <taxon>Pseudomonadati</taxon>
        <taxon>Pseudomonadota</taxon>
        <taxon>Gammaproteobacteria</taxon>
        <taxon>Alteromonadales</taxon>
        <taxon>Alteromonadaceae</taxon>
        <taxon>Alteromonas/Salinimonas group</taxon>
        <taxon>Alteromonas</taxon>
    </lineage>
</organism>
<protein>
    <recommendedName>
        <fullName evidence="3">Cyclic nucleotide-binding domain-containing protein</fullName>
    </recommendedName>
</protein>
<accession>A0ABT5L782</accession>
<sequence>MSYLLPRIQGCQDMTSAEAILATLNLNQLEHLDGEIYAHEHWFSMGASFMRDTTQEQVDFYLLVSGKIKNMIASDNVTQEVNENGVVVRRSTFIGGMGDFERLMLNDEYCSFITLDFCHGYWVNRESLKIVSFCEGDVVERSAADADMLQRDIDGITTWYKENY</sequence>
<evidence type="ECO:0000313" key="2">
    <source>
        <dbReference type="Proteomes" id="UP001218788"/>
    </source>
</evidence>
<gene>
    <name evidence="1" type="ORF">OIK42_19395</name>
</gene>
<evidence type="ECO:0000313" key="1">
    <source>
        <dbReference type="EMBL" id="MDC8832924.1"/>
    </source>
</evidence>
<comment type="caution">
    <text evidence="1">The sequence shown here is derived from an EMBL/GenBank/DDBJ whole genome shotgun (WGS) entry which is preliminary data.</text>
</comment>
<dbReference type="RefSeq" id="WP_273642825.1">
    <property type="nucleotide sequence ID" value="NZ_JAQQXP010000004.1"/>
</dbReference>
<keyword evidence="2" id="KW-1185">Reference proteome</keyword>
<dbReference type="EMBL" id="JAQQXP010000004">
    <property type="protein sequence ID" value="MDC8832924.1"/>
    <property type="molecule type" value="Genomic_DNA"/>
</dbReference>
<name>A0ABT5L782_9ALTE</name>